<evidence type="ECO:0000313" key="10">
    <source>
        <dbReference type="Proteomes" id="UP001415857"/>
    </source>
</evidence>
<dbReference type="CDD" id="cd23995">
    <property type="entry name" value="Seipin_BSCL2_like"/>
    <property type="match status" value="1"/>
</dbReference>
<keyword evidence="5" id="KW-0443">Lipid metabolism</keyword>
<dbReference type="GO" id="GO:0140042">
    <property type="term" value="P:lipid droplet formation"/>
    <property type="evidence" value="ECO:0007669"/>
    <property type="project" value="UniProtKB-ARBA"/>
</dbReference>
<dbReference type="AlphaFoldDB" id="A0AAP0SBG7"/>
<evidence type="ECO:0000256" key="1">
    <source>
        <dbReference type="ARBA" id="ARBA00004477"/>
    </source>
</evidence>
<organism evidence="9 10">
    <name type="scientific">Liquidambar formosana</name>
    <name type="common">Formosan gum</name>
    <dbReference type="NCBI Taxonomy" id="63359"/>
    <lineage>
        <taxon>Eukaryota</taxon>
        <taxon>Viridiplantae</taxon>
        <taxon>Streptophyta</taxon>
        <taxon>Embryophyta</taxon>
        <taxon>Tracheophyta</taxon>
        <taxon>Spermatophyta</taxon>
        <taxon>Magnoliopsida</taxon>
        <taxon>eudicotyledons</taxon>
        <taxon>Gunneridae</taxon>
        <taxon>Pentapetalae</taxon>
        <taxon>Saxifragales</taxon>
        <taxon>Altingiaceae</taxon>
        <taxon>Liquidambar</taxon>
    </lineage>
</organism>
<dbReference type="Proteomes" id="UP001415857">
    <property type="component" value="Unassembled WGS sequence"/>
</dbReference>
<evidence type="ECO:0000256" key="8">
    <source>
        <dbReference type="SAM" id="Phobius"/>
    </source>
</evidence>
<proteinExistence type="predicted"/>
<dbReference type="EMBL" id="JBBPBK010000001">
    <property type="protein sequence ID" value="KAK9291316.1"/>
    <property type="molecule type" value="Genomic_DNA"/>
</dbReference>
<gene>
    <name evidence="9" type="ORF">L1049_019261</name>
</gene>
<feature type="compositionally biased region" description="Polar residues" evidence="7">
    <location>
        <begin position="335"/>
        <end position="344"/>
    </location>
</feature>
<comment type="caution">
    <text evidence="9">The sequence shown here is derived from an EMBL/GenBank/DDBJ whole genome shotgun (WGS) entry which is preliminary data.</text>
</comment>
<name>A0AAP0SBG7_LIQFO</name>
<protein>
    <recommendedName>
        <fullName evidence="11">Seipin</fullName>
    </recommendedName>
</protein>
<keyword evidence="3" id="KW-0256">Endoplasmic reticulum</keyword>
<dbReference type="GO" id="GO:0005789">
    <property type="term" value="C:endoplasmic reticulum membrane"/>
    <property type="evidence" value="ECO:0007669"/>
    <property type="project" value="UniProtKB-SubCell"/>
</dbReference>
<evidence type="ECO:0000256" key="3">
    <source>
        <dbReference type="ARBA" id="ARBA00022824"/>
    </source>
</evidence>
<dbReference type="PANTHER" id="PTHR21212:SF5">
    <property type="entry name" value="SEIPIN-1"/>
    <property type="match status" value="1"/>
</dbReference>
<dbReference type="Pfam" id="PF06775">
    <property type="entry name" value="Seipin"/>
    <property type="match status" value="1"/>
</dbReference>
<evidence type="ECO:0008006" key="11">
    <source>
        <dbReference type="Google" id="ProtNLM"/>
    </source>
</evidence>
<dbReference type="InterPro" id="IPR009617">
    <property type="entry name" value="Seipin"/>
</dbReference>
<accession>A0AAP0SBG7</accession>
<dbReference type="PANTHER" id="PTHR21212">
    <property type="entry name" value="BERNARDINELLI-SEIP CONGENITAL LIPODYSTROPHY 2 HOMOLOG BSCL2 PROTEIN"/>
    <property type="match status" value="1"/>
</dbReference>
<evidence type="ECO:0000313" key="9">
    <source>
        <dbReference type="EMBL" id="KAK9291316.1"/>
    </source>
</evidence>
<evidence type="ECO:0000256" key="5">
    <source>
        <dbReference type="ARBA" id="ARBA00023098"/>
    </source>
</evidence>
<sequence length="367" mass="41106">MHTESCRRAEETKDTVKSVVHAAAKVPSSITHGSTLLLRKLAVGLIGAVYVCMVLLMVMILAAVIGVGLVQLWVEEPVFVRERLNFDYTDVHPKAAFSFGGGSEKIRSMKMGVPVGHTIYVSIVLLMPDSDFNREIGVFQLSAELLSNDGDVVAKTSQPCMMPFRSLPVRLTRTFLLSVPLILGISSETQKLTVQILRHKEGKPRTRAIRVTLSPRAGTLALPQLYEAEILINSQLPWRKEVVHNWKWTFYVWTSFCVYILLLIFLVCHFKQLILRMTIVSFSESSERDSTTIEEVPKEPQARGIEDREISELMRKWRRSRSKRKLSQVVLGETVGSSASSISMTREDTSTVAEEDMGDSESVCFGG</sequence>
<keyword evidence="6 8" id="KW-0472">Membrane</keyword>
<feature type="transmembrane region" description="Helical" evidence="8">
    <location>
        <begin position="41"/>
        <end position="74"/>
    </location>
</feature>
<evidence type="ECO:0000256" key="4">
    <source>
        <dbReference type="ARBA" id="ARBA00022989"/>
    </source>
</evidence>
<evidence type="ECO:0000256" key="7">
    <source>
        <dbReference type="SAM" id="MobiDB-lite"/>
    </source>
</evidence>
<keyword evidence="10" id="KW-1185">Reference proteome</keyword>
<feature type="transmembrane region" description="Helical" evidence="8">
    <location>
        <begin position="248"/>
        <end position="268"/>
    </location>
</feature>
<comment type="subcellular location">
    <subcellularLocation>
        <location evidence="1">Endoplasmic reticulum membrane</location>
        <topology evidence="1">Multi-pass membrane protein</topology>
    </subcellularLocation>
</comment>
<evidence type="ECO:0000256" key="2">
    <source>
        <dbReference type="ARBA" id="ARBA00022692"/>
    </source>
</evidence>
<reference evidence="9 10" key="1">
    <citation type="journal article" date="2024" name="Plant J.">
        <title>Genome sequences and population genomics reveal climatic adaptation and genomic divergence between two closely related sweetgum species.</title>
        <authorList>
            <person name="Xu W.Q."/>
            <person name="Ren C.Q."/>
            <person name="Zhang X.Y."/>
            <person name="Comes H.P."/>
            <person name="Liu X.H."/>
            <person name="Li Y.G."/>
            <person name="Kettle C.J."/>
            <person name="Jalonen R."/>
            <person name="Gaisberger H."/>
            <person name="Ma Y.Z."/>
            <person name="Qiu Y.X."/>
        </authorList>
    </citation>
    <scope>NUCLEOTIDE SEQUENCE [LARGE SCALE GENOMIC DNA]</scope>
    <source>
        <strain evidence="9">Hangzhou</strain>
    </source>
</reference>
<keyword evidence="2 8" id="KW-0812">Transmembrane</keyword>
<evidence type="ECO:0000256" key="6">
    <source>
        <dbReference type="ARBA" id="ARBA00023136"/>
    </source>
</evidence>
<dbReference type="GO" id="GO:0006629">
    <property type="term" value="P:lipid metabolic process"/>
    <property type="evidence" value="ECO:0007669"/>
    <property type="project" value="UniProtKB-KW"/>
</dbReference>
<feature type="region of interest" description="Disordered" evidence="7">
    <location>
        <begin position="334"/>
        <end position="367"/>
    </location>
</feature>
<keyword evidence="4 8" id="KW-1133">Transmembrane helix</keyword>